<gene>
    <name evidence="4" type="ORF">NE237_014658</name>
</gene>
<dbReference type="EMBL" id="JAMYWD010000006">
    <property type="protein sequence ID" value="KAJ4967957.1"/>
    <property type="molecule type" value="Genomic_DNA"/>
</dbReference>
<evidence type="ECO:0000256" key="1">
    <source>
        <dbReference type="ARBA" id="ARBA00022679"/>
    </source>
</evidence>
<proteinExistence type="predicted"/>
<keyword evidence="1" id="KW-0808">Transferase</keyword>
<dbReference type="OrthoDB" id="511529at2759"/>
<evidence type="ECO:0000313" key="4">
    <source>
        <dbReference type="EMBL" id="KAJ4967957.1"/>
    </source>
</evidence>
<feature type="domain" description="Glutamine amidotransferase type-2" evidence="3">
    <location>
        <begin position="81"/>
        <end position="162"/>
    </location>
</feature>
<keyword evidence="5" id="KW-1185">Reference proteome</keyword>
<dbReference type="PANTHER" id="PTHR11907">
    <property type="entry name" value="AMIDOPHOSPHORIBOSYLTRANSFERASE"/>
    <property type="match status" value="1"/>
</dbReference>
<evidence type="ECO:0000313" key="5">
    <source>
        <dbReference type="Proteomes" id="UP001141806"/>
    </source>
</evidence>
<dbReference type="Gene3D" id="3.60.20.10">
    <property type="entry name" value="Glutamine Phosphoribosylpyrophosphate, subunit 1, domain 1"/>
    <property type="match status" value="1"/>
</dbReference>
<evidence type="ECO:0000259" key="3">
    <source>
        <dbReference type="Pfam" id="PF13537"/>
    </source>
</evidence>
<dbReference type="AlphaFoldDB" id="A0A9Q0KCJ1"/>
<evidence type="ECO:0000256" key="2">
    <source>
        <dbReference type="ARBA" id="ARBA00022962"/>
    </source>
</evidence>
<dbReference type="Proteomes" id="UP001141806">
    <property type="component" value="Unassembled WGS sequence"/>
</dbReference>
<protein>
    <recommendedName>
        <fullName evidence="3">Glutamine amidotransferase type-2 domain-containing protein</fullName>
    </recommendedName>
</protein>
<name>A0A9Q0KCJ1_9MAGN</name>
<dbReference type="InterPro" id="IPR017932">
    <property type="entry name" value="GATase_2_dom"/>
</dbReference>
<sequence length="358" mass="39449">MKSENHDGIEVVATISTGNDEVIETKTANAIDMAEPSNGRIDELGQMAARVVDFLNLTLPEFDVVAHFERTIHKSHKCPSLVNYLALITTVEESGSTFNTNSDTEIVLHLIATSKTGPFFLRIVEACKRLKGGFSTVFLTEDKLAALCDPYGFRLLVMERRSNGSIDLIEATSEREVNLGEALEVDKSRVQSFACLLWAFGFSGGGARNGGRQSGSSKLFWNMGYESWESKTCISTLETGRGSSCGGLDARSSTSYAFNMNYQTANQQKGAGQSTNRVMPKISVLWQLYLQQNFEDKMECLTEMDLTSPEFCCSANDNCRSRDGVWSHKARRGSFISKGSAADWRVVTGDRQSARPSQ</sequence>
<dbReference type="GO" id="GO:0016740">
    <property type="term" value="F:transferase activity"/>
    <property type="evidence" value="ECO:0007669"/>
    <property type="project" value="UniProtKB-KW"/>
</dbReference>
<comment type="caution">
    <text evidence="4">The sequence shown here is derived from an EMBL/GenBank/DDBJ whole genome shotgun (WGS) entry which is preliminary data.</text>
</comment>
<keyword evidence="2" id="KW-0315">Glutamine amidotransferase</keyword>
<accession>A0A9Q0KCJ1</accession>
<organism evidence="4 5">
    <name type="scientific">Protea cynaroides</name>
    <dbReference type="NCBI Taxonomy" id="273540"/>
    <lineage>
        <taxon>Eukaryota</taxon>
        <taxon>Viridiplantae</taxon>
        <taxon>Streptophyta</taxon>
        <taxon>Embryophyta</taxon>
        <taxon>Tracheophyta</taxon>
        <taxon>Spermatophyta</taxon>
        <taxon>Magnoliopsida</taxon>
        <taxon>Proteales</taxon>
        <taxon>Proteaceae</taxon>
        <taxon>Protea</taxon>
    </lineage>
</organism>
<dbReference type="Pfam" id="PF13537">
    <property type="entry name" value="GATase_7"/>
    <property type="match status" value="1"/>
</dbReference>
<dbReference type="InterPro" id="IPR029055">
    <property type="entry name" value="Ntn_hydrolases_N"/>
</dbReference>
<dbReference type="SUPFAM" id="SSF56235">
    <property type="entry name" value="N-terminal nucleophile aminohydrolases (Ntn hydrolases)"/>
    <property type="match status" value="1"/>
</dbReference>
<reference evidence="4" key="1">
    <citation type="journal article" date="2023" name="Plant J.">
        <title>The genome of the king protea, Protea cynaroides.</title>
        <authorList>
            <person name="Chang J."/>
            <person name="Duong T.A."/>
            <person name="Schoeman C."/>
            <person name="Ma X."/>
            <person name="Roodt D."/>
            <person name="Barker N."/>
            <person name="Li Z."/>
            <person name="Van de Peer Y."/>
            <person name="Mizrachi E."/>
        </authorList>
    </citation>
    <scope>NUCLEOTIDE SEQUENCE</scope>
    <source>
        <tissue evidence="4">Young leaves</tissue>
    </source>
</reference>